<protein>
    <recommendedName>
        <fullName evidence="1">Rhodanese domain-containing protein</fullName>
    </recommendedName>
</protein>
<dbReference type="PANTHER" id="PTHR44920:SF2">
    <property type="entry name" value="RHODANESE DOMAIN-CONTAINING PROTEIN"/>
    <property type="match status" value="1"/>
</dbReference>
<dbReference type="PROSITE" id="PS50206">
    <property type="entry name" value="RHODANESE_3"/>
    <property type="match status" value="1"/>
</dbReference>
<dbReference type="SUPFAM" id="SSF52821">
    <property type="entry name" value="Rhodanese/Cell cycle control phosphatase"/>
    <property type="match status" value="1"/>
</dbReference>
<dbReference type="Proteomes" id="UP001445335">
    <property type="component" value="Unassembled WGS sequence"/>
</dbReference>
<comment type="caution">
    <text evidence="2">The sequence shown here is derived from an EMBL/GenBank/DDBJ whole genome shotgun (WGS) entry which is preliminary data.</text>
</comment>
<dbReference type="CDD" id="cd00158">
    <property type="entry name" value="RHOD"/>
    <property type="match status" value="1"/>
</dbReference>
<name>A0AAW1S870_9CHLO</name>
<dbReference type="PANTHER" id="PTHR44920">
    <property type="entry name" value="RHODANESE-LIKE DOMAIN-CONTAINING PROTEIN 14, CHLOROPLASTIC-RELATED"/>
    <property type="match status" value="1"/>
</dbReference>
<feature type="domain" description="Rhodanese" evidence="1">
    <location>
        <begin position="28"/>
        <end position="162"/>
    </location>
</feature>
<evidence type="ECO:0000313" key="3">
    <source>
        <dbReference type="Proteomes" id="UP001445335"/>
    </source>
</evidence>
<dbReference type="Gene3D" id="3.40.250.10">
    <property type="entry name" value="Rhodanese-like domain"/>
    <property type="match status" value="1"/>
</dbReference>
<dbReference type="GO" id="GO:0009507">
    <property type="term" value="C:chloroplast"/>
    <property type="evidence" value="ECO:0007669"/>
    <property type="project" value="TreeGrafter"/>
</dbReference>
<dbReference type="InterPro" id="IPR036873">
    <property type="entry name" value="Rhodanese-like_dom_sf"/>
</dbReference>
<sequence>MREPGHQYSQLQELGVKLISAQELLFAQADGVPVIDIRPPPEFDAGHIEGSVNVPLYRLITGWDTRKFLRRAGFAFFGVLNGTEVNPDFHSEVAAAADQAKGAVLICNMGGTMDDSKTKQGGMQSRSLMAAYELTNLGFKTGLRVLKGGFYEWRKSGRRVVTREEVVEEGDEVEE</sequence>
<dbReference type="SMART" id="SM00450">
    <property type="entry name" value="RHOD"/>
    <property type="match status" value="1"/>
</dbReference>
<gene>
    <name evidence="2" type="ORF">WJX81_005104</name>
</gene>
<dbReference type="InterPro" id="IPR043186">
    <property type="entry name" value="Str14"/>
</dbReference>
<dbReference type="Pfam" id="PF00581">
    <property type="entry name" value="Rhodanese"/>
    <property type="match status" value="1"/>
</dbReference>
<dbReference type="InterPro" id="IPR001763">
    <property type="entry name" value="Rhodanese-like_dom"/>
</dbReference>
<dbReference type="EMBL" id="JALJOU010000008">
    <property type="protein sequence ID" value="KAK9842296.1"/>
    <property type="molecule type" value="Genomic_DNA"/>
</dbReference>
<proteinExistence type="predicted"/>
<dbReference type="AlphaFoldDB" id="A0AAW1S870"/>
<evidence type="ECO:0000259" key="1">
    <source>
        <dbReference type="PROSITE" id="PS50206"/>
    </source>
</evidence>
<evidence type="ECO:0000313" key="2">
    <source>
        <dbReference type="EMBL" id="KAK9842296.1"/>
    </source>
</evidence>
<keyword evidence="3" id="KW-1185">Reference proteome</keyword>
<organism evidence="2 3">
    <name type="scientific">Elliptochloris bilobata</name>
    <dbReference type="NCBI Taxonomy" id="381761"/>
    <lineage>
        <taxon>Eukaryota</taxon>
        <taxon>Viridiplantae</taxon>
        <taxon>Chlorophyta</taxon>
        <taxon>core chlorophytes</taxon>
        <taxon>Trebouxiophyceae</taxon>
        <taxon>Trebouxiophyceae incertae sedis</taxon>
        <taxon>Elliptochloris clade</taxon>
        <taxon>Elliptochloris</taxon>
    </lineage>
</organism>
<reference evidence="2 3" key="1">
    <citation type="journal article" date="2024" name="Nat. Commun.">
        <title>Phylogenomics reveals the evolutionary origins of lichenization in chlorophyte algae.</title>
        <authorList>
            <person name="Puginier C."/>
            <person name="Libourel C."/>
            <person name="Otte J."/>
            <person name="Skaloud P."/>
            <person name="Haon M."/>
            <person name="Grisel S."/>
            <person name="Petersen M."/>
            <person name="Berrin J.G."/>
            <person name="Delaux P.M."/>
            <person name="Dal Grande F."/>
            <person name="Keller J."/>
        </authorList>
    </citation>
    <scope>NUCLEOTIDE SEQUENCE [LARGE SCALE GENOMIC DNA]</scope>
    <source>
        <strain evidence="2 3">SAG 245.80</strain>
    </source>
</reference>
<accession>A0AAW1S870</accession>